<keyword evidence="2" id="KW-1185">Reference proteome</keyword>
<proteinExistence type="predicted"/>
<gene>
    <name evidence="1" type="ORF">ACTOB_006508</name>
</gene>
<sequence length="161" mass="17231">MREVLEELAVLQCLADDEATLLEDLTPILYINDVVLADVLDAGGPAAPAIPLVDLLRWAAASRTSRRAFAIMETAFADASDDEVVRLIRSADFPWVRDLMESVLTDLDGRAAAARSTIAGLMPAHVAPLLVDAVPYEWRAAGELPRASASLASCSQTRSNA</sequence>
<organism evidence="1 2">
    <name type="scientific">Actinoplanes oblitus</name>
    <dbReference type="NCBI Taxonomy" id="3040509"/>
    <lineage>
        <taxon>Bacteria</taxon>
        <taxon>Bacillati</taxon>
        <taxon>Actinomycetota</taxon>
        <taxon>Actinomycetes</taxon>
        <taxon>Micromonosporales</taxon>
        <taxon>Micromonosporaceae</taxon>
        <taxon>Actinoplanes</taxon>
    </lineage>
</organism>
<dbReference type="Proteomes" id="UP001240150">
    <property type="component" value="Chromosome"/>
</dbReference>
<dbReference type="RefSeq" id="WP_284915691.1">
    <property type="nucleotide sequence ID" value="NZ_CP126980.1"/>
</dbReference>
<evidence type="ECO:0000313" key="2">
    <source>
        <dbReference type="Proteomes" id="UP001240150"/>
    </source>
</evidence>
<protein>
    <submittedName>
        <fullName evidence="1">Uncharacterized protein</fullName>
    </submittedName>
</protein>
<accession>A0ABY8WDD5</accession>
<name>A0ABY8WDD5_9ACTN</name>
<dbReference type="EMBL" id="CP126980">
    <property type="protein sequence ID" value="WIM94483.1"/>
    <property type="molecule type" value="Genomic_DNA"/>
</dbReference>
<reference evidence="1 2" key="1">
    <citation type="submission" date="2023-06" db="EMBL/GenBank/DDBJ databases">
        <authorList>
            <person name="Yushchuk O."/>
            <person name="Binda E."/>
            <person name="Ruckert-Reed C."/>
            <person name="Fedorenko V."/>
            <person name="Kalinowski J."/>
            <person name="Marinelli F."/>
        </authorList>
    </citation>
    <scope>NUCLEOTIDE SEQUENCE [LARGE SCALE GENOMIC DNA]</scope>
    <source>
        <strain evidence="1 2">NRRL 3884</strain>
    </source>
</reference>
<evidence type="ECO:0000313" key="1">
    <source>
        <dbReference type="EMBL" id="WIM94483.1"/>
    </source>
</evidence>